<dbReference type="Proteomes" id="UP000276133">
    <property type="component" value="Unassembled WGS sequence"/>
</dbReference>
<feature type="compositionally biased region" description="Low complexity" evidence="1">
    <location>
        <begin position="42"/>
        <end position="52"/>
    </location>
</feature>
<evidence type="ECO:0000313" key="3">
    <source>
        <dbReference type="Proteomes" id="UP000276133"/>
    </source>
</evidence>
<dbReference type="EMBL" id="REGN01013277">
    <property type="protein sequence ID" value="RMZ94128.1"/>
    <property type="molecule type" value="Genomic_DNA"/>
</dbReference>
<feature type="compositionally biased region" description="Polar residues" evidence="1">
    <location>
        <begin position="53"/>
        <end position="63"/>
    </location>
</feature>
<reference evidence="2 3" key="1">
    <citation type="journal article" date="2018" name="Sci. Rep.">
        <title>Genomic signatures of local adaptation to the degree of environmental predictability in rotifers.</title>
        <authorList>
            <person name="Franch-Gras L."/>
            <person name="Hahn C."/>
            <person name="Garcia-Roger E.M."/>
            <person name="Carmona M.J."/>
            <person name="Serra M."/>
            <person name="Gomez A."/>
        </authorList>
    </citation>
    <scope>NUCLEOTIDE SEQUENCE [LARGE SCALE GENOMIC DNA]</scope>
    <source>
        <strain evidence="2">HYR1</strain>
    </source>
</reference>
<keyword evidence="3" id="KW-1185">Reference proteome</keyword>
<organism evidence="2 3">
    <name type="scientific">Brachionus plicatilis</name>
    <name type="common">Marine rotifer</name>
    <name type="synonym">Brachionus muelleri</name>
    <dbReference type="NCBI Taxonomy" id="10195"/>
    <lineage>
        <taxon>Eukaryota</taxon>
        <taxon>Metazoa</taxon>
        <taxon>Spiralia</taxon>
        <taxon>Gnathifera</taxon>
        <taxon>Rotifera</taxon>
        <taxon>Eurotatoria</taxon>
        <taxon>Monogononta</taxon>
        <taxon>Pseudotrocha</taxon>
        <taxon>Ploima</taxon>
        <taxon>Brachionidae</taxon>
        <taxon>Brachionus</taxon>
    </lineage>
</organism>
<evidence type="ECO:0000313" key="2">
    <source>
        <dbReference type="EMBL" id="RMZ94128.1"/>
    </source>
</evidence>
<proteinExistence type="predicted"/>
<dbReference type="AlphaFoldDB" id="A0A3M7P4X3"/>
<sequence length="76" mass="8737">MGLPGSRLCHSYDNKFCIHLILLSAYDYRFSKNNRINHKNDNPITNNNNNTTSSEQHISYYSSDDTDVEAEEIEAP</sequence>
<gene>
    <name evidence="2" type="ORF">BpHYR1_045352</name>
</gene>
<feature type="non-terminal residue" evidence="2">
    <location>
        <position position="76"/>
    </location>
</feature>
<accession>A0A3M7P4X3</accession>
<protein>
    <submittedName>
        <fullName evidence="2">Uncharacterized protein</fullName>
    </submittedName>
</protein>
<name>A0A3M7P4X3_BRAPC</name>
<feature type="region of interest" description="Disordered" evidence="1">
    <location>
        <begin position="35"/>
        <end position="76"/>
    </location>
</feature>
<feature type="compositionally biased region" description="Acidic residues" evidence="1">
    <location>
        <begin position="64"/>
        <end position="76"/>
    </location>
</feature>
<evidence type="ECO:0000256" key="1">
    <source>
        <dbReference type="SAM" id="MobiDB-lite"/>
    </source>
</evidence>
<comment type="caution">
    <text evidence="2">The sequence shown here is derived from an EMBL/GenBank/DDBJ whole genome shotgun (WGS) entry which is preliminary data.</text>
</comment>